<dbReference type="AlphaFoldDB" id="B3S1U3"/>
<dbReference type="InParanoid" id="B3S1U3"/>
<keyword evidence="2" id="KW-1185">Reference proteome</keyword>
<dbReference type="CTD" id="6755476"/>
<organism evidence="1 2">
    <name type="scientific">Trichoplax adhaerens</name>
    <name type="common">Trichoplax reptans</name>
    <dbReference type="NCBI Taxonomy" id="10228"/>
    <lineage>
        <taxon>Eukaryota</taxon>
        <taxon>Metazoa</taxon>
        <taxon>Placozoa</taxon>
        <taxon>Uniplacotomia</taxon>
        <taxon>Trichoplacea</taxon>
        <taxon>Trichoplacidae</taxon>
        <taxon>Trichoplax</taxon>
    </lineage>
</organism>
<gene>
    <name evidence="1" type="ORF">TRIADDRAFT_57886</name>
</gene>
<dbReference type="GeneID" id="6755476"/>
<dbReference type="HOGENOM" id="CLU_579150_0_0_1"/>
<dbReference type="RefSeq" id="XP_002114263.1">
    <property type="nucleotide sequence ID" value="XM_002114227.1"/>
</dbReference>
<sequence length="472" mass="53980">MESDEDYKSFRFQFKYKESKKMQDKEVYFSKSEDGWSQLIKLNEFKIYYELPQLQFNCSEAVKPECRLQSLPFGKCLVEDKCLGEKDSNSLFGEYFPGNCYQQPASCNGMTSNEITQTFATTIAARKIPYQSRGRVLTISIATQNSEVHSNSSGVQQDINLSRTIKYKEQTPGSCNFGPESADSFSQAVDADKLVFKEEYYRRSQIIDNTIMKSYEKIEDQDSAEENNTIRQKDRHILGKFRNEVNNMTESFNTLTVPQLADVEKIFFGFKRGIAIISVALAKQSCESPVILRTYLAKLYEGTLPEFLGKFLLLGLMQCSKFTVGDFPALSKYCASSRAIKYGFSYNCKVAYDYLDRKRSNELRTTVVQLEVFKNCTTSQGCESHRRDAVVRECEKLCPGCLEMDWYDSRELLKRTIIGEGPMMEYRQLASKSDISKLFKGGGVYHVSRGDVVISRKGEIRVKEEKLVVTTL</sequence>
<dbReference type="Proteomes" id="UP000009022">
    <property type="component" value="Unassembled WGS sequence"/>
</dbReference>
<proteinExistence type="predicted"/>
<evidence type="ECO:0000313" key="1">
    <source>
        <dbReference type="EMBL" id="EDV23353.1"/>
    </source>
</evidence>
<reference evidence="1 2" key="1">
    <citation type="journal article" date="2008" name="Nature">
        <title>The Trichoplax genome and the nature of placozoans.</title>
        <authorList>
            <person name="Srivastava M."/>
            <person name="Begovic E."/>
            <person name="Chapman J."/>
            <person name="Putnam N.H."/>
            <person name="Hellsten U."/>
            <person name="Kawashima T."/>
            <person name="Kuo A."/>
            <person name="Mitros T."/>
            <person name="Salamov A."/>
            <person name="Carpenter M.L."/>
            <person name="Signorovitch A.Y."/>
            <person name="Moreno M.A."/>
            <person name="Kamm K."/>
            <person name="Grimwood J."/>
            <person name="Schmutz J."/>
            <person name="Shapiro H."/>
            <person name="Grigoriev I.V."/>
            <person name="Buss L.W."/>
            <person name="Schierwater B."/>
            <person name="Dellaporta S.L."/>
            <person name="Rokhsar D.S."/>
        </authorList>
    </citation>
    <scope>NUCLEOTIDE SEQUENCE [LARGE SCALE GENOMIC DNA]</scope>
    <source>
        <strain evidence="1 2">Grell-BS-1999</strain>
    </source>
</reference>
<dbReference type="EMBL" id="DS985247">
    <property type="protein sequence ID" value="EDV23353.1"/>
    <property type="molecule type" value="Genomic_DNA"/>
</dbReference>
<evidence type="ECO:0000313" key="2">
    <source>
        <dbReference type="Proteomes" id="UP000009022"/>
    </source>
</evidence>
<protein>
    <submittedName>
        <fullName evidence="1">Uncharacterized protein</fullName>
    </submittedName>
</protein>
<accession>B3S1U3</accession>
<dbReference type="KEGG" id="tad:TRIADDRAFT_57886"/>
<name>B3S1U3_TRIAD</name>